<evidence type="ECO:0008006" key="4">
    <source>
        <dbReference type="Google" id="ProtNLM"/>
    </source>
</evidence>
<proteinExistence type="predicted"/>
<feature type="transmembrane region" description="Helical" evidence="1">
    <location>
        <begin position="347"/>
        <end position="366"/>
    </location>
</feature>
<dbReference type="PATRIC" id="fig|104336.4.peg.3218"/>
<gene>
    <name evidence="2" type="ORF">RN50_03177</name>
</gene>
<reference evidence="2 3" key="1">
    <citation type="submission" date="2015-02" db="EMBL/GenBank/DDBJ databases">
        <title>Draft genome sequences of ten Microbacterium spp. with emphasis on heavy metal contaminated environments.</title>
        <authorList>
            <person name="Corretto E."/>
        </authorList>
    </citation>
    <scope>NUCLEOTIDE SEQUENCE [LARGE SCALE GENOMIC DNA]</scope>
    <source>
        <strain evidence="2 3">DSM 12966</strain>
    </source>
</reference>
<feature type="transmembrane region" description="Helical" evidence="1">
    <location>
        <begin position="7"/>
        <end position="30"/>
    </location>
</feature>
<feature type="transmembrane region" description="Helical" evidence="1">
    <location>
        <begin position="195"/>
        <end position="215"/>
    </location>
</feature>
<keyword evidence="1" id="KW-1133">Transmembrane helix</keyword>
<evidence type="ECO:0000313" key="2">
    <source>
        <dbReference type="EMBL" id="KJL18070.1"/>
    </source>
</evidence>
<feature type="transmembrane region" description="Helical" evidence="1">
    <location>
        <begin position="82"/>
        <end position="112"/>
    </location>
</feature>
<dbReference type="AlphaFoldDB" id="A0A0F0KD19"/>
<feature type="transmembrane region" description="Helical" evidence="1">
    <location>
        <begin position="324"/>
        <end position="340"/>
    </location>
</feature>
<organism evidence="2 3">
    <name type="scientific">Microbacterium foliorum</name>
    <dbReference type="NCBI Taxonomy" id="104336"/>
    <lineage>
        <taxon>Bacteria</taxon>
        <taxon>Bacillati</taxon>
        <taxon>Actinomycetota</taxon>
        <taxon>Actinomycetes</taxon>
        <taxon>Micrococcales</taxon>
        <taxon>Microbacteriaceae</taxon>
        <taxon>Microbacterium</taxon>
    </lineage>
</organism>
<dbReference type="EMBL" id="JYIU01000046">
    <property type="protein sequence ID" value="KJL18070.1"/>
    <property type="molecule type" value="Genomic_DNA"/>
</dbReference>
<evidence type="ECO:0000256" key="1">
    <source>
        <dbReference type="SAM" id="Phobius"/>
    </source>
</evidence>
<dbReference type="GeneID" id="94444000"/>
<feature type="transmembrane region" description="Helical" evidence="1">
    <location>
        <begin position="299"/>
        <end position="318"/>
    </location>
</feature>
<accession>A0A0F0KD19</accession>
<evidence type="ECO:0000313" key="3">
    <source>
        <dbReference type="Proteomes" id="UP000033572"/>
    </source>
</evidence>
<feature type="transmembrane region" description="Helical" evidence="1">
    <location>
        <begin position="270"/>
        <end position="292"/>
    </location>
</feature>
<protein>
    <recommendedName>
        <fullName evidence="4">DUF2029 domain-containing protein</fullName>
    </recommendedName>
</protein>
<feature type="transmembrane region" description="Helical" evidence="1">
    <location>
        <begin position="378"/>
        <end position="399"/>
    </location>
</feature>
<name>A0A0F0KD19_9MICO</name>
<feature type="transmembrane region" description="Helical" evidence="1">
    <location>
        <begin position="162"/>
        <end position="188"/>
    </location>
</feature>
<keyword evidence="1" id="KW-0472">Membrane</keyword>
<keyword evidence="3" id="KW-1185">Reference proteome</keyword>
<sequence>MSRRSAIGIVAPWCAFLLVHVIVAVSGWLLPSQPMGDVVLVYEPWSTAALSGGPIVGVTETWVYPQLALVPMLVAKILSLPLIAAMGVSGAYLIAWAVMVTVLDAIAFVVLLGRSPSRPRRLAAWFWIAALLLLGPIAMYRIDAVTVPLAVIGGLWLTRRPALAAALLTVGAWIKIWPGALLLAALVAARSRMRMLLTAAAVTAGVIVLLLALGADSEILGFLTEQTGRGLQIEAVAATPFLWLAVAGSARIEYSYDILTFQIGAPGADAVSAVLTPVMVVLVVVITIVGAVKATRGASFSRLFPPLALSLVTALIVVNKVGSPQFQTWLIAPAVLWLVLDRARAGVPAVIVLALCALTCLVYPLNYDALLRAEILPVAMLTLRNVLLIVALVVGIRALTRVPAHRPSTNRE</sequence>
<dbReference type="Proteomes" id="UP000033572">
    <property type="component" value="Unassembled WGS sequence"/>
</dbReference>
<feature type="transmembrane region" description="Helical" evidence="1">
    <location>
        <begin position="124"/>
        <end position="142"/>
    </location>
</feature>
<dbReference type="RefSeq" id="WP_045255427.1">
    <property type="nucleotide sequence ID" value="NZ_CP031425.1"/>
</dbReference>
<comment type="caution">
    <text evidence="2">The sequence shown here is derived from an EMBL/GenBank/DDBJ whole genome shotgun (WGS) entry which is preliminary data.</text>
</comment>
<keyword evidence="1" id="KW-0812">Transmembrane</keyword>